<sequence length="500" mass="56530">MQYKKYTLLALLLITVWACKKWDDHTAVPEQALNEDLMEQISSRPELSLFKDYLIKTGLDKELTASKNYTIWAPVNDALKSIDAAVVNNTDSLRAVLRNHIAGQLYFTRMAADTIRTYMLNGKRIFFYQQHFDAAGIKTADVYVKNGVLHTIDKVIMPLPSVWGFIDATRNTFEQNTYISRLIYQKQDTAIAEVDSINPVTGEVVYKPGTGMVTVNAYLDRVYHLENEDSLYTFFILNNTAYEGEMARMAPYFKSTEALITSHNSSWNVVKDLAIKGLYTKDQLPDTLISRFGVRVPVNKAAITAEHKVSNGIVYEINTVVPPLKDKIPACIVQGETPYAFKGDVISKTFYRLRNNPETGKPFNDMYIQNPGTSFYVMYLSNEVFTTKYKVYWVSLNDYTARTDNDNSSYGTTNPFMQRLAMDSSNNAATFSYVSVAPNTYTETYLGEYTKDSYDFPVALLSGSSANTLTPASVRMFLTSATTSPNYLSLDYIRFVPVLE</sequence>
<dbReference type="InterPro" id="IPR036378">
    <property type="entry name" value="FAS1_dom_sf"/>
</dbReference>
<proteinExistence type="predicted"/>
<dbReference type="Pfam" id="PF02469">
    <property type="entry name" value="Fasciclin"/>
    <property type="match status" value="1"/>
</dbReference>
<name>A0A917MQ57_9BACT</name>
<dbReference type="AlphaFoldDB" id="A0A917MQ57"/>
<gene>
    <name evidence="2" type="ORF">GCM10011379_02620</name>
</gene>
<dbReference type="GO" id="GO:0007155">
    <property type="term" value="P:cell adhesion"/>
    <property type="evidence" value="ECO:0007669"/>
    <property type="project" value="TreeGrafter"/>
</dbReference>
<dbReference type="PANTHER" id="PTHR10900">
    <property type="entry name" value="PERIOSTIN-RELATED"/>
    <property type="match status" value="1"/>
</dbReference>
<keyword evidence="3" id="KW-1185">Reference proteome</keyword>
<reference evidence="2" key="2">
    <citation type="submission" date="2020-09" db="EMBL/GenBank/DDBJ databases">
        <authorList>
            <person name="Sun Q."/>
            <person name="Zhou Y."/>
        </authorList>
    </citation>
    <scope>NUCLEOTIDE SEQUENCE</scope>
    <source>
        <strain evidence="2">CGMCC 1.15290</strain>
    </source>
</reference>
<evidence type="ECO:0000313" key="3">
    <source>
        <dbReference type="Proteomes" id="UP000627292"/>
    </source>
</evidence>
<evidence type="ECO:0000313" key="2">
    <source>
        <dbReference type="EMBL" id="GGH57683.1"/>
    </source>
</evidence>
<dbReference type="GO" id="GO:0030198">
    <property type="term" value="P:extracellular matrix organization"/>
    <property type="evidence" value="ECO:0007669"/>
    <property type="project" value="TreeGrafter"/>
</dbReference>
<comment type="caution">
    <text evidence="2">The sequence shown here is derived from an EMBL/GenBank/DDBJ whole genome shotgun (WGS) entry which is preliminary data.</text>
</comment>
<protein>
    <recommendedName>
        <fullName evidence="1">FAS1 domain-containing protein</fullName>
    </recommendedName>
</protein>
<dbReference type="EMBL" id="BMIB01000001">
    <property type="protein sequence ID" value="GGH57683.1"/>
    <property type="molecule type" value="Genomic_DNA"/>
</dbReference>
<dbReference type="SUPFAM" id="SSF82153">
    <property type="entry name" value="FAS1 domain"/>
    <property type="match status" value="1"/>
</dbReference>
<dbReference type="InterPro" id="IPR050904">
    <property type="entry name" value="Adhesion/Biosynth-related"/>
</dbReference>
<dbReference type="GO" id="GO:0031012">
    <property type="term" value="C:extracellular matrix"/>
    <property type="evidence" value="ECO:0007669"/>
    <property type="project" value="TreeGrafter"/>
</dbReference>
<accession>A0A917MQ57</accession>
<dbReference type="GO" id="GO:0050839">
    <property type="term" value="F:cell adhesion molecule binding"/>
    <property type="evidence" value="ECO:0007669"/>
    <property type="project" value="TreeGrafter"/>
</dbReference>
<dbReference type="PROSITE" id="PS50213">
    <property type="entry name" value="FAS1"/>
    <property type="match status" value="1"/>
</dbReference>
<dbReference type="RefSeq" id="WP_188949939.1">
    <property type="nucleotide sequence ID" value="NZ_BMIB01000001.1"/>
</dbReference>
<dbReference type="InterPro" id="IPR000782">
    <property type="entry name" value="FAS1_domain"/>
</dbReference>
<dbReference type="GO" id="GO:0005615">
    <property type="term" value="C:extracellular space"/>
    <property type="evidence" value="ECO:0007669"/>
    <property type="project" value="TreeGrafter"/>
</dbReference>
<dbReference type="Gene3D" id="2.30.180.10">
    <property type="entry name" value="FAS1 domain"/>
    <property type="match status" value="1"/>
</dbReference>
<dbReference type="Proteomes" id="UP000627292">
    <property type="component" value="Unassembled WGS sequence"/>
</dbReference>
<reference evidence="2" key="1">
    <citation type="journal article" date="2014" name="Int. J. Syst. Evol. Microbiol.">
        <title>Complete genome sequence of Corynebacterium casei LMG S-19264T (=DSM 44701T), isolated from a smear-ripened cheese.</title>
        <authorList>
            <consortium name="US DOE Joint Genome Institute (JGI-PGF)"/>
            <person name="Walter F."/>
            <person name="Albersmeier A."/>
            <person name="Kalinowski J."/>
            <person name="Ruckert C."/>
        </authorList>
    </citation>
    <scope>NUCLEOTIDE SEQUENCE</scope>
    <source>
        <strain evidence="2">CGMCC 1.15290</strain>
    </source>
</reference>
<organism evidence="2 3">
    <name type="scientific">Filimonas zeae</name>
    <dbReference type="NCBI Taxonomy" id="1737353"/>
    <lineage>
        <taxon>Bacteria</taxon>
        <taxon>Pseudomonadati</taxon>
        <taxon>Bacteroidota</taxon>
        <taxon>Chitinophagia</taxon>
        <taxon>Chitinophagales</taxon>
        <taxon>Chitinophagaceae</taxon>
        <taxon>Filimonas</taxon>
    </lineage>
</organism>
<feature type="domain" description="FAS1" evidence="1">
    <location>
        <begin position="34"/>
        <end position="156"/>
    </location>
</feature>
<dbReference type="SMART" id="SM00554">
    <property type="entry name" value="FAS1"/>
    <property type="match status" value="1"/>
</dbReference>
<evidence type="ECO:0000259" key="1">
    <source>
        <dbReference type="PROSITE" id="PS50213"/>
    </source>
</evidence>
<dbReference type="PANTHER" id="PTHR10900:SF77">
    <property type="entry name" value="FI19380P1"/>
    <property type="match status" value="1"/>
</dbReference>